<organism evidence="1 2">
    <name type="scientific">Sporosarcina contaminans</name>
    <dbReference type="NCBI Taxonomy" id="633403"/>
    <lineage>
        <taxon>Bacteria</taxon>
        <taxon>Bacillati</taxon>
        <taxon>Bacillota</taxon>
        <taxon>Bacilli</taxon>
        <taxon>Bacillales</taxon>
        <taxon>Caryophanaceae</taxon>
        <taxon>Sporosarcina</taxon>
    </lineage>
</organism>
<dbReference type="Proteomes" id="UP001597231">
    <property type="component" value="Unassembled WGS sequence"/>
</dbReference>
<sequence>MGNQCPCGVIVNASAANKHVRFLGHRGTVKGDLTYQANVCVDRLQTSTLSLKFIDKDCDGRDHSFQFIADTILEVDCVNEGNCCLIGIIGSGTVNGARHDFAAIFMDQAPPETTDRVKLFVIDQFFDQNGIVSVPQGTIMNQGCS</sequence>
<evidence type="ECO:0008006" key="3">
    <source>
        <dbReference type="Google" id="ProtNLM"/>
    </source>
</evidence>
<comment type="caution">
    <text evidence="1">The sequence shown here is derived from an EMBL/GenBank/DDBJ whole genome shotgun (WGS) entry which is preliminary data.</text>
</comment>
<dbReference type="RefSeq" id="WP_381479533.1">
    <property type="nucleotide sequence ID" value="NZ_JBHTLT010000003.1"/>
</dbReference>
<gene>
    <name evidence="1" type="ORF">ACFQ38_00765</name>
</gene>
<proteinExistence type="predicted"/>
<keyword evidence="2" id="KW-1185">Reference proteome</keyword>
<accession>A0ABW3TTU9</accession>
<dbReference type="EMBL" id="JBHTLT010000003">
    <property type="protein sequence ID" value="MFD1203669.1"/>
    <property type="molecule type" value="Genomic_DNA"/>
</dbReference>
<evidence type="ECO:0000313" key="2">
    <source>
        <dbReference type="Proteomes" id="UP001597231"/>
    </source>
</evidence>
<evidence type="ECO:0000313" key="1">
    <source>
        <dbReference type="EMBL" id="MFD1203669.1"/>
    </source>
</evidence>
<protein>
    <recommendedName>
        <fullName evidence="3">Spore coat protein Z</fullName>
    </recommendedName>
</protein>
<name>A0ABW3TTU9_9BACL</name>
<reference evidence="2" key="1">
    <citation type="journal article" date="2019" name="Int. J. Syst. Evol. Microbiol.">
        <title>The Global Catalogue of Microorganisms (GCM) 10K type strain sequencing project: providing services to taxonomists for standard genome sequencing and annotation.</title>
        <authorList>
            <consortium name="The Broad Institute Genomics Platform"/>
            <consortium name="The Broad Institute Genome Sequencing Center for Infectious Disease"/>
            <person name="Wu L."/>
            <person name="Ma J."/>
        </authorList>
    </citation>
    <scope>NUCLEOTIDE SEQUENCE [LARGE SCALE GENOMIC DNA]</scope>
    <source>
        <strain evidence="2">CCUG 53915</strain>
    </source>
</reference>